<reference evidence="1" key="1">
    <citation type="journal article" date="2009" name="Rice">
        <title>De Novo Next Generation Sequencing of Plant Genomes.</title>
        <authorList>
            <person name="Rounsley S."/>
            <person name="Marri P.R."/>
            <person name="Yu Y."/>
            <person name="He R."/>
            <person name="Sisneros N."/>
            <person name="Goicoechea J.L."/>
            <person name="Lee S.J."/>
            <person name="Angelova A."/>
            <person name="Kudrna D."/>
            <person name="Luo M."/>
            <person name="Affourtit J."/>
            <person name="Desany B."/>
            <person name="Knight J."/>
            <person name="Niazi F."/>
            <person name="Egholm M."/>
            <person name="Wing R.A."/>
        </authorList>
    </citation>
    <scope>NUCLEOTIDE SEQUENCE [LARGE SCALE GENOMIC DNA]</scope>
    <source>
        <strain evidence="1">cv. IRGC 105608</strain>
    </source>
</reference>
<name>A0A0D3GUY8_9ORYZ</name>
<accession>A0A0D3GUY8</accession>
<dbReference type="Proteomes" id="UP000026960">
    <property type="component" value="Chromosome 7"/>
</dbReference>
<sequence>MCSRTMGFDVATQPSS</sequence>
<dbReference type="AlphaFoldDB" id="A0A0D3GUY8"/>
<evidence type="ECO:0000313" key="1">
    <source>
        <dbReference type="EnsemblPlants" id="OBART07G26330.1"/>
    </source>
</evidence>
<protein>
    <submittedName>
        <fullName evidence="1">Uncharacterized protein</fullName>
    </submittedName>
</protein>
<keyword evidence="2" id="KW-1185">Reference proteome</keyword>
<reference evidence="1" key="2">
    <citation type="submission" date="2015-03" db="UniProtKB">
        <authorList>
            <consortium name="EnsemblPlants"/>
        </authorList>
    </citation>
    <scope>IDENTIFICATION</scope>
</reference>
<dbReference type="HOGENOM" id="CLU_3433295_0_0_1"/>
<proteinExistence type="predicted"/>
<organism evidence="1">
    <name type="scientific">Oryza barthii</name>
    <dbReference type="NCBI Taxonomy" id="65489"/>
    <lineage>
        <taxon>Eukaryota</taxon>
        <taxon>Viridiplantae</taxon>
        <taxon>Streptophyta</taxon>
        <taxon>Embryophyta</taxon>
        <taxon>Tracheophyta</taxon>
        <taxon>Spermatophyta</taxon>
        <taxon>Magnoliopsida</taxon>
        <taxon>Liliopsida</taxon>
        <taxon>Poales</taxon>
        <taxon>Poaceae</taxon>
        <taxon>BOP clade</taxon>
        <taxon>Oryzoideae</taxon>
        <taxon>Oryzeae</taxon>
        <taxon>Oryzinae</taxon>
        <taxon>Oryza</taxon>
    </lineage>
</organism>
<dbReference type="EnsemblPlants" id="OBART07G26330.1">
    <property type="protein sequence ID" value="OBART07G26330.1"/>
    <property type="gene ID" value="OBART07G26330"/>
</dbReference>
<dbReference type="Gramene" id="OBART07G26330.1">
    <property type="protein sequence ID" value="OBART07G26330.1"/>
    <property type="gene ID" value="OBART07G26330"/>
</dbReference>
<evidence type="ECO:0000313" key="2">
    <source>
        <dbReference type="Proteomes" id="UP000026960"/>
    </source>
</evidence>